<dbReference type="AlphaFoldDB" id="A0ABD6DNM5"/>
<gene>
    <name evidence="3" type="ORF">ACFSBL_19865</name>
</gene>
<name>A0ABD6DNM5_9EURY</name>
<feature type="domain" description="Plastocyanin-like" evidence="2">
    <location>
        <begin position="1"/>
        <end position="19"/>
    </location>
</feature>
<protein>
    <submittedName>
        <fullName evidence="3">Multicopper oxidase domain-containing protein</fullName>
    </submittedName>
</protein>
<evidence type="ECO:0000313" key="4">
    <source>
        <dbReference type="Proteomes" id="UP001597034"/>
    </source>
</evidence>
<reference evidence="3 4" key="1">
    <citation type="journal article" date="2019" name="Int. J. Syst. Evol. Microbiol.">
        <title>The Global Catalogue of Microorganisms (GCM) 10K type strain sequencing project: providing services to taxonomists for standard genome sequencing and annotation.</title>
        <authorList>
            <consortium name="The Broad Institute Genomics Platform"/>
            <consortium name="The Broad Institute Genome Sequencing Center for Infectious Disease"/>
            <person name="Wu L."/>
            <person name="Ma J."/>
        </authorList>
    </citation>
    <scope>NUCLEOTIDE SEQUENCE [LARGE SCALE GENOMIC DNA]</scope>
    <source>
        <strain evidence="3 4">CGMCC 1.10390</strain>
    </source>
</reference>
<accession>A0ABD6DNM5</accession>
<dbReference type="SUPFAM" id="SSF49503">
    <property type="entry name" value="Cupredoxins"/>
    <property type="match status" value="1"/>
</dbReference>
<dbReference type="InterPro" id="IPR011706">
    <property type="entry name" value="Cu-oxidase_C"/>
</dbReference>
<dbReference type="RefSeq" id="WP_368407798.1">
    <property type="nucleotide sequence ID" value="NZ_JANHJR010000004.1"/>
</dbReference>
<dbReference type="PROSITE" id="PS00080">
    <property type="entry name" value="MULTICOPPER_OXIDASE2"/>
    <property type="match status" value="1"/>
</dbReference>
<keyword evidence="1" id="KW-0479">Metal-binding</keyword>
<dbReference type="InterPro" id="IPR002355">
    <property type="entry name" value="Cu_oxidase_Cu_BS"/>
</dbReference>
<dbReference type="Gene3D" id="2.60.40.420">
    <property type="entry name" value="Cupredoxins - blue copper proteins"/>
    <property type="match status" value="1"/>
</dbReference>
<evidence type="ECO:0000259" key="2">
    <source>
        <dbReference type="Pfam" id="PF07731"/>
    </source>
</evidence>
<sequence length="22" mass="2609">MFHCHNLYHLDAGMACVVRYVE</sequence>
<dbReference type="Proteomes" id="UP001597034">
    <property type="component" value="Unassembled WGS sequence"/>
</dbReference>
<dbReference type="InterPro" id="IPR008972">
    <property type="entry name" value="Cupredoxin"/>
</dbReference>
<evidence type="ECO:0000256" key="1">
    <source>
        <dbReference type="ARBA" id="ARBA00022723"/>
    </source>
</evidence>
<dbReference type="Pfam" id="PF07731">
    <property type="entry name" value="Cu-oxidase_2"/>
    <property type="match status" value="1"/>
</dbReference>
<organism evidence="3 4">
    <name type="scientific">Haloarchaeobius litoreus</name>
    <dbReference type="NCBI Taxonomy" id="755306"/>
    <lineage>
        <taxon>Archaea</taxon>
        <taxon>Methanobacteriati</taxon>
        <taxon>Methanobacteriota</taxon>
        <taxon>Stenosarchaea group</taxon>
        <taxon>Halobacteria</taxon>
        <taxon>Halobacteriales</taxon>
        <taxon>Halorubellaceae</taxon>
        <taxon>Haloarchaeobius</taxon>
    </lineage>
</organism>
<comment type="caution">
    <text evidence="3">The sequence shown here is derived from an EMBL/GenBank/DDBJ whole genome shotgun (WGS) entry which is preliminary data.</text>
</comment>
<evidence type="ECO:0000313" key="3">
    <source>
        <dbReference type="EMBL" id="MFD1647949.1"/>
    </source>
</evidence>
<dbReference type="EMBL" id="JBHUDO010000004">
    <property type="protein sequence ID" value="MFD1647949.1"/>
    <property type="molecule type" value="Genomic_DNA"/>
</dbReference>
<dbReference type="GO" id="GO:0046872">
    <property type="term" value="F:metal ion binding"/>
    <property type="evidence" value="ECO:0007669"/>
    <property type="project" value="UniProtKB-KW"/>
</dbReference>
<proteinExistence type="predicted"/>
<keyword evidence="4" id="KW-1185">Reference proteome</keyword>